<dbReference type="PROSITE" id="PS51387">
    <property type="entry name" value="FAD_PCMH"/>
    <property type="match status" value="1"/>
</dbReference>
<dbReference type="EMBL" id="CAJMWZ010004743">
    <property type="protein sequence ID" value="CAE6494567.1"/>
    <property type="molecule type" value="Genomic_DNA"/>
</dbReference>
<evidence type="ECO:0000256" key="2">
    <source>
        <dbReference type="ARBA" id="ARBA00005466"/>
    </source>
</evidence>
<dbReference type="Gene3D" id="3.40.462.20">
    <property type="match status" value="1"/>
</dbReference>
<keyword evidence="5" id="KW-0560">Oxidoreductase</keyword>
<accession>A0A8H3CPQ3</accession>
<comment type="similarity">
    <text evidence="2">Belongs to the oxygen-dependent FAD-linked oxidoreductase family.</text>
</comment>
<dbReference type="SUPFAM" id="SSF56176">
    <property type="entry name" value="FAD-binding/transporter-associated domain-like"/>
    <property type="match status" value="1"/>
</dbReference>
<dbReference type="Pfam" id="PF08031">
    <property type="entry name" value="BBE"/>
    <property type="match status" value="1"/>
</dbReference>
<dbReference type="Pfam" id="PF01565">
    <property type="entry name" value="FAD_binding_4"/>
    <property type="match status" value="1"/>
</dbReference>
<evidence type="ECO:0000313" key="7">
    <source>
        <dbReference type="EMBL" id="CAE6494567.1"/>
    </source>
</evidence>
<dbReference type="InterPro" id="IPR036318">
    <property type="entry name" value="FAD-bd_PCMH-like_sf"/>
</dbReference>
<sequence>MILNTITQTPVFVTPLHKEFNQCQDHPVRDEVGLVLVQRLVELIMLLITQAPAPKHDRESTYTRQDKNCAPTPTCVPAITPEQVKELRDLVAPGIVLTPEDGDKYGDVVCIGNLLYARKRPSAVVITDEAEKLGATVKFARKYNIEFTVKNGGHSYAGYCLNCGGILVFMNTGKFGPDGIKVDLQGSPKTVTIPAGCLWSDVHDYFRRNTLNQMVIGGRCPTVGVSGFILGGGVSPFSRRYGLGIDTILKANVVTASGDYVEVSREDTDPKKKDLFWALRGGGGGNFGILTEFTVQIHDLAHKDGTVAYGLLTWELPSQQSQFEKMMRVYNLENWPDKLALDVIWQYKLKKGSNWMQTLVAEVIVIYDGSLGECLKVIEPLTRFACHIHIDSMKWWDVVVIEQGFEPKCPTNFYSHWASLVFGQGAMTEAVVSEITKLMEESRELLDQYNPFGKSHLLWVHIGEETAKVSAKDTAFFWRDGVYVCYFKIQWTRCTITEEMIKFVDKVKEKLVPHTIQGKAAYVNFVDRTIPNWQQAYYGDNYPRLQEIKKEWDPDNLFKFEQSIELPGATAAGTQMGTEEVPEGAIKRQAVCTSLSDVNVR</sequence>
<evidence type="ECO:0000313" key="8">
    <source>
        <dbReference type="Proteomes" id="UP000663850"/>
    </source>
</evidence>
<evidence type="ECO:0000256" key="3">
    <source>
        <dbReference type="ARBA" id="ARBA00022630"/>
    </source>
</evidence>
<evidence type="ECO:0000256" key="1">
    <source>
        <dbReference type="ARBA" id="ARBA00001974"/>
    </source>
</evidence>
<dbReference type="Gene3D" id="3.30.43.10">
    <property type="entry name" value="Uridine Diphospho-n-acetylenolpyruvylglucosamine Reductase, domain 2"/>
    <property type="match status" value="1"/>
</dbReference>
<dbReference type="Proteomes" id="UP000663850">
    <property type="component" value="Unassembled WGS sequence"/>
</dbReference>
<dbReference type="InterPro" id="IPR016167">
    <property type="entry name" value="FAD-bd_PCMH_sub1"/>
</dbReference>
<keyword evidence="3" id="KW-0285">Flavoprotein</keyword>
<dbReference type="AlphaFoldDB" id="A0A8H3CPQ3"/>
<protein>
    <recommendedName>
        <fullName evidence="6">FAD-binding PCMH-type domain-containing protein</fullName>
    </recommendedName>
</protein>
<dbReference type="InterPro" id="IPR016169">
    <property type="entry name" value="FAD-bd_PCMH_sub2"/>
</dbReference>
<dbReference type="GO" id="GO:0071949">
    <property type="term" value="F:FAD binding"/>
    <property type="evidence" value="ECO:0007669"/>
    <property type="project" value="InterPro"/>
</dbReference>
<comment type="caution">
    <text evidence="7">The sequence shown here is derived from an EMBL/GenBank/DDBJ whole genome shotgun (WGS) entry which is preliminary data.</text>
</comment>
<evidence type="ECO:0000259" key="6">
    <source>
        <dbReference type="PROSITE" id="PS51387"/>
    </source>
</evidence>
<reference evidence="7" key="1">
    <citation type="submission" date="2021-01" db="EMBL/GenBank/DDBJ databases">
        <authorList>
            <person name="Kaushik A."/>
        </authorList>
    </citation>
    <scope>NUCLEOTIDE SEQUENCE</scope>
    <source>
        <strain evidence="7">Type strain: AG8-Rh-89/</strain>
    </source>
</reference>
<dbReference type="GO" id="GO:0016491">
    <property type="term" value="F:oxidoreductase activity"/>
    <property type="evidence" value="ECO:0007669"/>
    <property type="project" value="UniProtKB-KW"/>
</dbReference>
<dbReference type="InterPro" id="IPR016166">
    <property type="entry name" value="FAD-bd_PCMH"/>
</dbReference>
<dbReference type="PANTHER" id="PTHR42973">
    <property type="entry name" value="BINDING OXIDOREDUCTASE, PUTATIVE (AFU_ORTHOLOGUE AFUA_1G17690)-RELATED"/>
    <property type="match status" value="1"/>
</dbReference>
<dbReference type="InterPro" id="IPR012951">
    <property type="entry name" value="BBE"/>
</dbReference>
<feature type="domain" description="FAD-binding PCMH-type" evidence="6">
    <location>
        <begin position="117"/>
        <end position="300"/>
    </location>
</feature>
<name>A0A8H3CPQ3_9AGAM</name>
<dbReference type="PANTHER" id="PTHR42973:SF39">
    <property type="entry name" value="FAD-BINDING PCMH-TYPE DOMAIN-CONTAINING PROTEIN"/>
    <property type="match status" value="1"/>
</dbReference>
<gene>
    <name evidence="7" type="ORF">RDB_LOCUS88215</name>
</gene>
<evidence type="ECO:0000256" key="4">
    <source>
        <dbReference type="ARBA" id="ARBA00022827"/>
    </source>
</evidence>
<proteinExistence type="inferred from homology"/>
<organism evidence="7 8">
    <name type="scientific">Rhizoctonia solani</name>
    <dbReference type="NCBI Taxonomy" id="456999"/>
    <lineage>
        <taxon>Eukaryota</taxon>
        <taxon>Fungi</taxon>
        <taxon>Dikarya</taxon>
        <taxon>Basidiomycota</taxon>
        <taxon>Agaricomycotina</taxon>
        <taxon>Agaricomycetes</taxon>
        <taxon>Cantharellales</taxon>
        <taxon>Ceratobasidiaceae</taxon>
        <taxon>Rhizoctonia</taxon>
    </lineage>
</organism>
<dbReference type="Gene3D" id="3.30.465.10">
    <property type="match status" value="1"/>
</dbReference>
<evidence type="ECO:0000256" key="5">
    <source>
        <dbReference type="ARBA" id="ARBA00023002"/>
    </source>
</evidence>
<comment type="cofactor">
    <cofactor evidence="1">
        <name>FAD</name>
        <dbReference type="ChEBI" id="CHEBI:57692"/>
    </cofactor>
</comment>
<dbReference type="InterPro" id="IPR006094">
    <property type="entry name" value="Oxid_FAD_bind_N"/>
</dbReference>
<keyword evidence="4" id="KW-0274">FAD</keyword>
<dbReference type="InterPro" id="IPR050416">
    <property type="entry name" value="FAD-linked_Oxidoreductase"/>
</dbReference>